<dbReference type="CDD" id="cd06579">
    <property type="entry name" value="TM_PBP1_transp_AraH_like"/>
    <property type="match status" value="1"/>
</dbReference>
<comment type="subcellular location">
    <subcellularLocation>
        <location evidence="1">Cell membrane</location>
        <topology evidence="1">Multi-pass membrane protein</topology>
    </subcellularLocation>
</comment>
<dbReference type="InterPro" id="IPR001851">
    <property type="entry name" value="ABC_transp_permease"/>
</dbReference>
<keyword evidence="3" id="KW-1003">Cell membrane</keyword>
<feature type="transmembrane region" description="Helical" evidence="11">
    <location>
        <begin position="291"/>
        <end position="313"/>
    </location>
</feature>
<organism evidence="12 13">
    <name type="scientific">Mycetocola miduiensis</name>
    <dbReference type="NCBI Taxonomy" id="995034"/>
    <lineage>
        <taxon>Bacteria</taxon>
        <taxon>Bacillati</taxon>
        <taxon>Actinomycetota</taxon>
        <taxon>Actinomycetes</taxon>
        <taxon>Micrococcales</taxon>
        <taxon>Microbacteriaceae</taxon>
        <taxon>Mycetocola</taxon>
    </lineage>
</organism>
<sequence length="425" mass="43868">MTTTALDSRLAPSAAKPVEGFSNQAYSMRRENGGYNPVPGLVALAIIYVFFAAVAPVMLGSFTLQSIVLSMVSYGFVALGVVLVLTLGEIDLSVGSVAGLASAVTGTLLQVMHFPWWVSIIAGIAAGMAAGVIQGLLVTKLAVPSFVITLGGLLSWQGLQLMILNDTTLNVVSDELDVIGSGVVTQPVSWFLALVVVVVCGLERFVPLIRKGASSDAWLRRGAAVAGIAIAAFGCVALFSRGSGVPMVLWIFAGLVGLMGFILQKTRVGRAVYAVGGNREAARRAGYRPDLVRVVVFGLSGGFAALGGVYITARGGTADTLTGSGSLVLIAIAAAVIGGCSLFGGRSSPWAAFIGAAVLATLVQGLNITNQGADLQLILQGAILVAAVAVDAILRRRIANRTSAPSRSWLSRRFGRGDRPAPTQQ</sequence>
<evidence type="ECO:0000256" key="8">
    <source>
        <dbReference type="ARBA" id="ARBA00023136"/>
    </source>
</evidence>
<feature type="transmembrane region" description="Helical" evidence="11">
    <location>
        <begin position="325"/>
        <end position="343"/>
    </location>
</feature>
<evidence type="ECO:0000256" key="10">
    <source>
        <dbReference type="ARBA" id="ARBA00035686"/>
    </source>
</evidence>
<feature type="transmembrane region" description="Helical" evidence="11">
    <location>
        <begin position="184"/>
        <end position="206"/>
    </location>
</feature>
<evidence type="ECO:0000313" key="12">
    <source>
        <dbReference type="EMBL" id="SFN61204.1"/>
    </source>
</evidence>
<evidence type="ECO:0000256" key="7">
    <source>
        <dbReference type="ARBA" id="ARBA00022989"/>
    </source>
</evidence>
<evidence type="ECO:0000256" key="6">
    <source>
        <dbReference type="ARBA" id="ARBA00022692"/>
    </source>
</evidence>
<keyword evidence="8 11" id="KW-0472">Membrane</keyword>
<keyword evidence="2" id="KW-0813">Transport</keyword>
<evidence type="ECO:0000256" key="3">
    <source>
        <dbReference type="ARBA" id="ARBA00022475"/>
    </source>
</evidence>
<feature type="transmembrane region" description="Helical" evidence="11">
    <location>
        <begin position="375"/>
        <end position="394"/>
    </location>
</feature>
<keyword evidence="5" id="KW-0762">Sugar transport</keyword>
<keyword evidence="4" id="KW-0997">Cell inner membrane</keyword>
<dbReference type="Pfam" id="PF02653">
    <property type="entry name" value="BPD_transp_2"/>
    <property type="match status" value="1"/>
</dbReference>
<gene>
    <name evidence="12" type="ORF">SAMN05216219_1420</name>
</gene>
<evidence type="ECO:0000256" key="11">
    <source>
        <dbReference type="SAM" id="Phobius"/>
    </source>
</evidence>
<evidence type="ECO:0000256" key="9">
    <source>
        <dbReference type="ARBA" id="ARBA00035611"/>
    </source>
</evidence>
<accession>A0A1I5AFG0</accession>
<dbReference type="Proteomes" id="UP000198867">
    <property type="component" value="Unassembled WGS sequence"/>
</dbReference>
<dbReference type="RefSeq" id="WP_090710043.1">
    <property type="nucleotide sequence ID" value="NZ_FOVM01000003.1"/>
</dbReference>
<dbReference type="EMBL" id="FOVM01000003">
    <property type="protein sequence ID" value="SFN61204.1"/>
    <property type="molecule type" value="Genomic_DNA"/>
</dbReference>
<name>A0A1I5AFG0_9MICO</name>
<evidence type="ECO:0000256" key="4">
    <source>
        <dbReference type="ARBA" id="ARBA00022519"/>
    </source>
</evidence>
<feature type="transmembrane region" description="Helical" evidence="11">
    <location>
        <begin position="38"/>
        <end position="58"/>
    </location>
</feature>
<dbReference type="AlphaFoldDB" id="A0A1I5AFG0"/>
<evidence type="ECO:0000313" key="13">
    <source>
        <dbReference type="Proteomes" id="UP000198867"/>
    </source>
</evidence>
<dbReference type="GO" id="GO:0022857">
    <property type="term" value="F:transmembrane transporter activity"/>
    <property type="evidence" value="ECO:0007669"/>
    <property type="project" value="InterPro"/>
</dbReference>
<feature type="transmembrane region" description="Helical" evidence="11">
    <location>
        <begin position="116"/>
        <end position="138"/>
    </location>
</feature>
<dbReference type="OrthoDB" id="3468954at2"/>
<protein>
    <recommendedName>
        <fullName evidence="10">Xylose transport system permease protein XylH</fullName>
    </recommendedName>
</protein>
<keyword evidence="7 11" id="KW-1133">Transmembrane helix</keyword>
<dbReference type="STRING" id="995034.SAMN05216219_1420"/>
<dbReference type="PANTHER" id="PTHR32196">
    <property type="entry name" value="ABC TRANSPORTER PERMEASE PROTEIN YPHD-RELATED-RELATED"/>
    <property type="match status" value="1"/>
</dbReference>
<feature type="transmembrane region" description="Helical" evidence="11">
    <location>
        <begin position="218"/>
        <end position="239"/>
    </location>
</feature>
<reference evidence="13" key="1">
    <citation type="submission" date="2016-10" db="EMBL/GenBank/DDBJ databases">
        <authorList>
            <person name="Varghese N."/>
            <person name="Submissions S."/>
        </authorList>
    </citation>
    <scope>NUCLEOTIDE SEQUENCE [LARGE SCALE GENOMIC DNA]</scope>
    <source>
        <strain evidence="13">CGMCC 1.11101</strain>
    </source>
</reference>
<feature type="transmembrane region" description="Helical" evidence="11">
    <location>
        <begin position="350"/>
        <end position="369"/>
    </location>
</feature>
<evidence type="ECO:0000256" key="5">
    <source>
        <dbReference type="ARBA" id="ARBA00022597"/>
    </source>
</evidence>
<feature type="transmembrane region" description="Helical" evidence="11">
    <location>
        <begin position="64"/>
        <end position="85"/>
    </location>
</feature>
<evidence type="ECO:0000256" key="1">
    <source>
        <dbReference type="ARBA" id="ARBA00004651"/>
    </source>
</evidence>
<dbReference type="PANTHER" id="PTHR32196:SF32">
    <property type="entry name" value="XYLOSE TRANSPORT SYSTEM PERMEASE PROTEIN XYLH"/>
    <property type="match status" value="1"/>
</dbReference>
<keyword evidence="6 11" id="KW-0812">Transmembrane</keyword>
<dbReference type="GO" id="GO:0005886">
    <property type="term" value="C:plasma membrane"/>
    <property type="evidence" value="ECO:0007669"/>
    <property type="project" value="UniProtKB-SubCell"/>
</dbReference>
<feature type="transmembrane region" description="Helical" evidence="11">
    <location>
        <begin position="245"/>
        <end position="263"/>
    </location>
</feature>
<feature type="transmembrane region" description="Helical" evidence="11">
    <location>
        <begin position="92"/>
        <end position="110"/>
    </location>
</feature>
<feature type="transmembrane region" description="Helical" evidence="11">
    <location>
        <begin position="145"/>
        <end position="164"/>
    </location>
</feature>
<keyword evidence="13" id="KW-1185">Reference proteome</keyword>
<comment type="function">
    <text evidence="9">Part of the binding-protein-dependent transport system for D-xylose. Probably responsible for the translocation of the substrate across the membrane.</text>
</comment>
<proteinExistence type="predicted"/>
<evidence type="ECO:0000256" key="2">
    <source>
        <dbReference type="ARBA" id="ARBA00022448"/>
    </source>
</evidence>